<dbReference type="RefSeq" id="WP_347921223.1">
    <property type="nucleotide sequence ID" value="NZ_JBDXMX010000006.1"/>
</dbReference>
<comment type="caution">
    <text evidence="2">The sequence shown here is derived from an EMBL/GenBank/DDBJ whole genome shotgun (WGS) entry which is preliminary data.</text>
</comment>
<sequence length="217" mass="23028">MPWTAETRGGTCAEHRVWRWWPDQSRRRRERDAEAFITLLRRAAALLQAGRRPDRIWAELAGLYPPCRAVTGAQSSCCLHHVLVGADVEALLGGPAFAGARGPGEGRHWRQLDGCLEVSRHAGIPLAGLLDRLADALEEGQDAHQAREAAAAGPRSTAQLLGLLPLAGIGMSAALGAPPAELLSGPVGWLVVGTGGALAVVGHLWTRALIRRSETSS</sequence>
<evidence type="ECO:0000313" key="3">
    <source>
        <dbReference type="Proteomes" id="UP001484097"/>
    </source>
</evidence>
<name>A0ABV0IKB5_9MICC</name>
<accession>A0ABV0IKB5</accession>
<keyword evidence="1" id="KW-1133">Transmembrane helix</keyword>
<dbReference type="Proteomes" id="UP001484097">
    <property type="component" value="Unassembled WGS sequence"/>
</dbReference>
<protein>
    <recommendedName>
        <fullName evidence="4">Type II secretion system protein GspF domain-containing protein</fullName>
    </recommendedName>
</protein>
<feature type="transmembrane region" description="Helical" evidence="1">
    <location>
        <begin position="160"/>
        <end position="180"/>
    </location>
</feature>
<gene>
    <name evidence="2" type="ORF">ABDK96_13020</name>
</gene>
<keyword evidence="1" id="KW-0472">Membrane</keyword>
<evidence type="ECO:0000256" key="1">
    <source>
        <dbReference type="SAM" id="Phobius"/>
    </source>
</evidence>
<dbReference type="PANTHER" id="PTHR35007:SF4">
    <property type="entry name" value="CONSERVED TRANSMEMBRANE PROTEIN-RELATED"/>
    <property type="match status" value="1"/>
</dbReference>
<keyword evidence="1" id="KW-0812">Transmembrane</keyword>
<dbReference type="EMBL" id="JBDXMX010000006">
    <property type="protein sequence ID" value="MEO9248602.1"/>
    <property type="molecule type" value="Genomic_DNA"/>
</dbReference>
<proteinExistence type="predicted"/>
<organism evidence="2 3">
    <name type="scientific">Citricoccus nitrophenolicus</name>
    <dbReference type="NCBI Taxonomy" id="863575"/>
    <lineage>
        <taxon>Bacteria</taxon>
        <taxon>Bacillati</taxon>
        <taxon>Actinomycetota</taxon>
        <taxon>Actinomycetes</taxon>
        <taxon>Micrococcales</taxon>
        <taxon>Micrococcaceae</taxon>
        <taxon>Citricoccus</taxon>
    </lineage>
</organism>
<keyword evidence="3" id="KW-1185">Reference proteome</keyword>
<evidence type="ECO:0000313" key="2">
    <source>
        <dbReference type="EMBL" id="MEO9248602.1"/>
    </source>
</evidence>
<evidence type="ECO:0008006" key="4">
    <source>
        <dbReference type="Google" id="ProtNLM"/>
    </source>
</evidence>
<reference evidence="2 3" key="1">
    <citation type="submission" date="2024-05" db="EMBL/GenBank/DDBJ databases">
        <authorList>
            <person name="Yi C."/>
        </authorList>
    </citation>
    <scope>NUCLEOTIDE SEQUENCE [LARGE SCALE GENOMIC DNA]</scope>
    <source>
        <strain evidence="2 3">XS13</strain>
    </source>
</reference>
<dbReference type="PANTHER" id="PTHR35007">
    <property type="entry name" value="INTEGRAL MEMBRANE PROTEIN-RELATED"/>
    <property type="match status" value="1"/>
</dbReference>
<feature type="transmembrane region" description="Helical" evidence="1">
    <location>
        <begin position="186"/>
        <end position="205"/>
    </location>
</feature>